<feature type="transmembrane region" description="Helical" evidence="1">
    <location>
        <begin position="256"/>
        <end position="276"/>
    </location>
</feature>
<evidence type="ECO:0000313" key="3">
    <source>
        <dbReference type="Proteomes" id="UP000799750"/>
    </source>
</evidence>
<evidence type="ECO:0000256" key="1">
    <source>
        <dbReference type="SAM" id="Phobius"/>
    </source>
</evidence>
<dbReference type="AlphaFoldDB" id="A0A6A6QBS2"/>
<proteinExistence type="predicted"/>
<sequence length="308" mass="34750">MDPLVDVVLVHSCHICKSNPIKREETQNAEPHRSSFLLRPHPQARLLTLDLHLRADDAITNATAALLNDLAKERKESGQNTDNAIILIVEGPRSTLVSRALQVAVTRSGAGLTGADRNPICENIYGILQISPYRTWHRLVLNACLALGQIICYAAFRHYEIYCSTEDVCDDYECPEVGDSNFDLALAVITHPIIIRMLCILVFWVAMAALQYRDNKHALLVWSWLLIFGAYGGQWASEGFAPMKMTHAAPTSLRLLGISMAIISGWGLYWVWGGWLPQRLDGTLRRWAQDACTRPQTRFRRLRFQPMQ</sequence>
<dbReference type="EMBL" id="MU004199">
    <property type="protein sequence ID" value="KAF2489529.1"/>
    <property type="molecule type" value="Genomic_DNA"/>
</dbReference>
<feature type="transmembrane region" description="Helical" evidence="1">
    <location>
        <begin position="218"/>
        <end position="236"/>
    </location>
</feature>
<keyword evidence="3" id="KW-1185">Reference proteome</keyword>
<keyword evidence="1" id="KW-1133">Transmembrane helix</keyword>
<feature type="transmembrane region" description="Helical" evidence="1">
    <location>
        <begin position="139"/>
        <end position="156"/>
    </location>
</feature>
<organism evidence="2 3">
    <name type="scientific">Lophium mytilinum</name>
    <dbReference type="NCBI Taxonomy" id="390894"/>
    <lineage>
        <taxon>Eukaryota</taxon>
        <taxon>Fungi</taxon>
        <taxon>Dikarya</taxon>
        <taxon>Ascomycota</taxon>
        <taxon>Pezizomycotina</taxon>
        <taxon>Dothideomycetes</taxon>
        <taxon>Pleosporomycetidae</taxon>
        <taxon>Mytilinidiales</taxon>
        <taxon>Mytilinidiaceae</taxon>
        <taxon>Lophium</taxon>
    </lineage>
</organism>
<reference evidence="2" key="1">
    <citation type="journal article" date="2020" name="Stud. Mycol.">
        <title>101 Dothideomycetes genomes: a test case for predicting lifestyles and emergence of pathogens.</title>
        <authorList>
            <person name="Haridas S."/>
            <person name="Albert R."/>
            <person name="Binder M."/>
            <person name="Bloem J."/>
            <person name="Labutti K."/>
            <person name="Salamov A."/>
            <person name="Andreopoulos B."/>
            <person name="Baker S."/>
            <person name="Barry K."/>
            <person name="Bills G."/>
            <person name="Bluhm B."/>
            <person name="Cannon C."/>
            <person name="Castanera R."/>
            <person name="Culley D."/>
            <person name="Daum C."/>
            <person name="Ezra D."/>
            <person name="Gonzalez J."/>
            <person name="Henrissat B."/>
            <person name="Kuo A."/>
            <person name="Liang C."/>
            <person name="Lipzen A."/>
            <person name="Lutzoni F."/>
            <person name="Magnuson J."/>
            <person name="Mondo S."/>
            <person name="Nolan M."/>
            <person name="Ohm R."/>
            <person name="Pangilinan J."/>
            <person name="Park H.-J."/>
            <person name="Ramirez L."/>
            <person name="Alfaro M."/>
            <person name="Sun H."/>
            <person name="Tritt A."/>
            <person name="Yoshinaga Y."/>
            <person name="Zwiers L.-H."/>
            <person name="Turgeon B."/>
            <person name="Goodwin S."/>
            <person name="Spatafora J."/>
            <person name="Crous P."/>
            <person name="Grigoriev I."/>
        </authorList>
    </citation>
    <scope>NUCLEOTIDE SEQUENCE</scope>
    <source>
        <strain evidence="2">CBS 269.34</strain>
    </source>
</reference>
<name>A0A6A6QBS2_9PEZI</name>
<protein>
    <submittedName>
        <fullName evidence="2">Uncharacterized protein</fullName>
    </submittedName>
</protein>
<feature type="transmembrane region" description="Helical" evidence="1">
    <location>
        <begin position="184"/>
        <end position="206"/>
    </location>
</feature>
<gene>
    <name evidence="2" type="ORF">BU16DRAFT_544900</name>
</gene>
<dbReference type="Proteomes" id="UP000799750">
    <property type="component" value="Unassembled WGS sequence"/>
</dbReference>
<keyword evidence="1" id="KW-0472">Membrane</keyword>
<accession>A0A6A6QBS2</accession>
<keyword evidence="1" id="KW-0812">Transmembrane</keyword>
<evidence type="ECO:0000313" key="2">
    <source>
        <dbReference type="EMBL" id="KAF2489529.1"/>
    </source>
</evidence>